<gene>
    <name evidence="3" type="ORF">MNEG_1570</name>
</gene>
<dbReference type="GO" id="GO:0005524">
    <property type="term" value="F:ATP binding"/>
    <property type="evidence" value="ECO:0007669"/>
    <property type="project" value="InterPro"/>
</dbReference>
<dbReference type="Gene3D" id="1.10.510.10">
    <property type="entry name" value="Transferase(Phosphotransferase) domain 1"/>
    <property type="match status" value="1"/>
</dbReference>
<organism evidence="3 4">
    <name type="scientific">Monoraphidium neglectum</name>
    <dbReference type="NCBI Taxonomy" id="145388"/>
    <lineage>
        <taxon>Eukaryota</taxon>
        <taxon>Viridiplantae</taxon>
        <taxon>Chlorophyta</taxon>
        <taxon>core chlorophytes</taxon>
        <taxon>Chlorophyceae</taxon>
        <taxon>CS clade</taxon>
        <taxon>Sphaeropleales</taxon>
        <taxon>Selenastraceae</taxon>
        <taxon>Monoraphidium</taxon>
    </lineage>
</organism>
<dbReference type="GO" id="GO:0004674">
    <property type="term" value="F:protein serine/threonine kinase activity"/>
    <property type="evidence" value="ECO:0007669"/>
    <property type="project" value="TreeGrafter"/>
</dbReference>
<dbReference type="GO" id="GO:0044773">
    <property type="term" value="P:mitotic DNA damage checkpoint signaling"/>
    <property type="evidence" value="ECO:0007669"/>
    <property type="project" value="TreeGrafter"/>
</dbReference>
<proteinExistence type="predicted"/>
<evidence type="ECO:0000313" key="4">
    <source>
        <dbReference type="Proteomes" id="UP000054498"/>
    </source>
</evidence>
<evidence type="ECO:0000313" key="3">
    <source>
        <dbReference type="EMBL" id="KIZ06383.1"/>
    </source>
</evidence>
<protein>
    <recommendedName>
        <fullName evidence="2">Protein kinase domain-containing protein</fullName>
    </recommendedName>
</protein>
<dbReference type="GO" id="GO:0005634">
    <property type="term" value="C:nucleus"/>
    <property type="evidence" value="ECO:0007669"/>
    <property type="project" value="TreeGrafter"/>
</dbReference>
<feature type="compositionally biased region" description="Low complexity" evidence="1">
    <location>
        <begin position="734"/>
        <end position="756"/>
    </location>
</feature>
<dbReference type="GeneID" id="25733387"/>
<dbReference type="KEGG" id="mng:MNEG_1570"/>
<dbReference type="PROSITE" id="PS50011">
    <property type="entry name" value="PROTEIN_KINASE_DOM"/>
    <property type="match status" value="1"/>
</dbReference>
<sequence length="853" mass="88952">MNARGTARRGPSAAAVAQAAQSRERLGGELAAVAARLAGKTQATLLKLFDPALLNLLHSGTEFLLANCQPGTVAGRMQGMETLVADDAQRADSPRENPAQQKLPEAEPSELQFKTLRSMVFLAPSFLADERWSGWRAGLRLPHGKSELMKGFEDLASLALKRKLLACMHPFDSEALQAATRERLRASEAAGDPIIKLLMKQSDLMRETVRDDGSFDFDAAANVLETTLLSTGIINVMAEDDLLTDPVVDLRQQSGADATTMPLRIRHVLGSLQLTAMLQPWDPATAMPVVGSLLAHSFMAGKGYAAPLQAVAVSGRASAVVVSTMAMGPDLETFLSDLSARVELPRARDMLGATLAFTLGSSLLKALQELHGHEIAHRALHLSDIIYKGVDAAAIAEAANSGAGLSALAEKLAGSRLLIDGFSCAAPTVLCDLVDEGTPARQLLPSAAYRRAAPELWRQSVEAVPAGDIAACPADIWSAGTIIYTIARLGGVYIGAGGADDAAADAFRFQAVEGGESCEAALLAQANAMRAHVFQGLDHNDELRVPVLWMLSASPGDRPTAAAALNSLALTKPALEAQFAQLEADAQPAAAELAADELAATTLLGQLAAEKRLAEEGEAGATPPGLSGGEEGEAAGVASAAGPRSAAASGAGAGPSNCAAAAAGDARARAAPVGSAAAAEVAPEPPVPIARSRAHRQLPAWMPASMQGSGGGVGLHNDSGQASCADGAGKEQEQMQQQAQAQVPEQAQQQKQQQEQQQEKQHKQQQDQQQDQQQEQQQEQQQQQEQVHEEDERDVAARSRGRGGREAGGVAARRGGRTGGPSSAPVAAACGDQGPPRRETRSTAAARKAQAQR</sequence>
<dbReference type="AlphaFoldDB" id="A0A0D2K827"/>
<feature type="compositionally biased region" description="Low complexity" evidence="1">
    <location>
        <begin position="634"/>
        <end position="659"/>
    </location>
</feature>
<dbReference type="RefSeq" id="XP_013905402.1">
    <property type="nucleotide sequence ID" value="XM_014049948.1"/>
</dbReference>
<dbReference type="GO" id="GO:0005737">
    <property type="term" value="C:cytoplasm"/>
    <property type="evidence" value="ECO:0007669"/>
    <property type="project" value="TreeGrafter"/>
</dbReference>
<dbReference type="Proteomes" id="UP000054498">
    <property type="component" value="Unassembled WGS sequence"/>
</dbReference>
<dbReference type="STRING" id="145388.A0A0D2K827"/>
<dbReference type="InterPro" id="IPR011009">
    <property type="entry name" value="Kinase-like_dom_sf"/>
</dbReference>
<dbReference type="PANTHER" id="PTHR44167">
    <property type="entry name" value="OVARIAN-SPECIFIC SERINE/THREONINE-PROTEIN KINASE LOK-RELATED"/>
    <property type="match status" value="1"/>
</dbReference>
<keyword evidence="4" id="KW-1185">Reference proteome</keyword>
<feature type="region of interest" description="Disordered" evidence="1">
    <location>
        <begin position="87"/>
        <end position="106"/>
    </location>
</feature>
<feature type="region of interest" description="Disordered" evidence="1">
    <location>
        <begin position="616"/>
        <end position="659"/>
    </location>
</feature>
<dbReference type="PANTHER" id="PTHR44167:SF18">
    <property type="entry name" value="PROTEIN KINASE DOMAIN-CONTAINING PROTEIN"/>
    <property type="match status" value="1"/>
</dbReference>
<feature type="domain" description="Protein kinase" evidence="2">
    <location>
        <begin position="206"/>
        <end position="575"/>
    </location>
</feature>
<dbReference type="EMBL" id="KK100379">
    <property type="protein sequence ID" value="KIZ06383.1"/>
    <property type="molecule type" value="Genomic_DNA"/>
</dbReference>
<evidence type="ECO:0000256" key="1">
    <source>
        <dbReference type="SAM" id="MobiDB-lite"/>
    </source>
</evidence>
<feature type="region of interest" description="Disordered" evidence="1">
    <location>
        <begin position="695"/>
        <end position="853"/>
    </location>
</feature>
<name>A0A0D2K827_9CHLO</name>
<feature type="compositionally biased region" description="Low complexity" evidence="1">
    <location>
        <begin position="766"/>
        <end position="785"/>
    </location>
</feature>
<evidence type="ECO:0000259" key="2">
    <source>
        <dbReference type="PROSITE" id="PS50011"/>
    </source>
</evidence>
<accession>A0A0D2K827</accession>
<reference evidence="3 4" key="1">
    <citation type="journal article" date="2013" name="BMC Genomics">
        <title>Reconstruction of the lipid metabolism for the microalga Monoraphidium neglectum from its genome sequence reveals characteristics suitable for biofuel production.</title>
        <authorList>
            <person name="Bogen C."/>
            <person name="Al-Dilaimi A."/>
            <person name="Albersmeier A."/>
            <person name="Wichmann J."/>
            <person name="Grundmann M."/>
            <person name="Rupp O."/>
            <person name="Lauersen K.J."/>
            <person name="Blifernez-Klassen O."/>
            <person name="Kalinowski J."/>
            <person name="Goesmann A."/>
            <person name="Mussgnug J.H."/>
            <person name="Kruse O."/>
        </authorList>
    </citation>
    <scope>NUCLEOTIDE SEQUENCE [LARGE SCALE GENOMIC DNA]</scope>
    <source>
        <strain evidence="3 4">SAG 48.87</strain>
    </source>
</reference>
<dbReference type="InterPro" id="IPR000719">
    <property type="entry name" value="Prot_kinase_dom"/>
</dbReference>
<dbReference type="SUPFAM" id="SSF56112">
    <property type="entry name" value="Protein kinase-like (PK-like)"/>
    <property type="match status" value="1"/>
</dbReference>